<feature type="compositionally biased region" description="Pro residues" evidence="5">
    <location>
        <begin position="1"/>
        <end position="24"/>
    </location>
</feature>
<dbReference type="EMBL" id="BAAAYK010000038">
    <property type="protein sequence ID" value="GAA3366053.1"/>
    <property type="molecule type" value="Genomic_DNA"/>
</dbReference>
<evidence type="ECO:0000256" key="6">
    <source>
        <dbReference type="SAM" id="Phobius"/>
    </source>
</evidence>
<feature type="region of interest" description="Disordered" evidence="5">
    <location>
        <begin position="131"/>
        <end position="189"/>
    </location>
</feature>
<dbReference type="Proteomes" id="UP001500483">
    <property type="component" value="Unassembled WGS sequence"/>
</dbReference>
<feature type="compositionally biased region" description="Low complexity" evidence="5">
    <location>
        <begin position="66"/>
        <end position="81"/>
    </location>
</feature>
<evidence type="ECO:0000256" key="4">
    <source>
        <dbReference type="ARBA" id="ARBA00023136"/>
    </source>
</evidence>
<proteinExistence type="predicted"/>
<evidence type="ECO:0000256" key="2">
    <source>
        <dbReference type="ARBA" id="ARBA00022692"/>
    </source>
</evidence>
<feature type="compositionally biased region" description="Pro residues" evidence="5">
    <location>
        <begin position="87"/>
        <end position="97"/>
    </location>
</feature>
<evidence type="ECO:0000256" key="5">
    <source>
        <dbReference type="SAM" id="MobiDB-lite"/>
    </source>
</evidence>
<evidence type="ECO:0000256" key="3">
    <source>
        <dbReference type="ARBA" id="ARBA00022989"/>
    </source>
</evidence>
<dbReference type="PANTHER" id="PTHR30168:SF0">
    <property type="entry name" value="INNER MEMBRANE PROTEIN"/>
    <property type="match status" value="1"/>
</dbReference>
<keyword evidence="3 6" id="KW-1133">Transmembrane helix</keyword>
<reference evidence="8" key="1">
    <citation type="journal article" date="2019" name="Int. J. Syst. Evol. Microbiol.">
        <title>The Global Catalogue of Microorganisms (GCM) 10K type strain sequencing project: providing services to taxonomists for standard genome sequencing and annotation.</title>
        <authorList>
            <consortium name="The Broad Institute Genomics Platform"/>
            <consortium name="The Broad Institute Genome Sequencing Center for Infectious Disease"/>
            <person name="Wu L."/>
            <person name="Ma J."/>
        </authorList>
    </citation>
    <scope>NUCLEOTIDE SEQUENCE [LARGE SCALE GENOMIC DNA]</scope>
    <source>
        <strain evidence="8">JCM 9687</strain>
    </source>
</reference>
<feature type="compositionally biased region" description="Low complexity" evidence="5">
    <location>
        <begin position="145"/>
        <end position="174"/>
    </location>
</feature>
<feature type="compositionally biased region" description="Pro residues" evidence="5">
    <location>
        <begin position="34"/>
        <end position="45"/>
    </location>
</feature>
<evidence type="ECO:0000256" key="1">
    <source>
        <dbReference type="ARBA" id="ARBA00004167"/>
    </source>
</evidence>
<feature type="region of interest" description="Disordered" evidence="5">
    <location>
        <begin position="1"/>
        <end position="97"/>
    </location>
</feature>
<evidence type="ECO:0000313" key="8">
    <source>
        <dbReference type="Proteomes" id="UP001500483"/>
    </source>
</evidence>
<comment type="caution">
    <text evidence="7">The sequence shown here is derived from an EMBL/GenBank/DDBJ whole genome shotgun (WGS) entry which is preliminary data.</text>
</comment>
<accession>A0ABP6S2A0</accession>
<keyword evidence="8" id="KW-1185">Reference proteome</keyword>
<sequence length="415" mass="44105">MTQPQPPWGERPVGPPPAAQPLPPTESGGAPGPHYLPPQLPPPPQSDGQQWSRQQWNAPRPDEEQWGGPQWTGQQWNGAPPWHRPGGHPPAPPPPPRKSPWALVLALVITALFLVGVGTISVTALTKRDTAADYPGPVHETGDGSANATTSAAPTSEATSSAPTSSTEPSTSASVDSTPARSVATLGDNPININGNGAVNTPCPLPRFATDTASQSAFYEAALPCLMEMWTPALEEANLPVRMPDVVTTDSTVTSPCGTRTWDQTAMYCPGNNTIYMTARYYADKEGRTEPGVFLGQFAHEFGHAVQSMSGINEAYTQATYEANGTSPAGLELTRRSELQATCFGGMALASFQNGGMDNDIIFAALADARGRGDEYNPQPDHGSVATNTAWVDQGFYKNRVTECNTWLADPDQVD</sequence>
<gene>
    <name evidence="7" type="ORF">GCM10020366_68360</name>
</gene>
<dbReference type="InterPro" id="IPR007343">
    <property type="entry name" value="Uncharacterised_pept_Zn_put"/>
</dbReference>
<comment type="subcellular location">
    <subcellularLocation>
        <location evidence="1">Membrane</location>
        <topology evidence="1">Single-pass membrane protein</topology>
    </subcellularLocation>
</comment>
<dbReference type="RefSeq" id="WP_344931296.1">
    <property type="nucleotide sequence ID" value="NZ_BAAAYK010000038.1"/>
</dbReference>
<keyword evidence="4 6" id="KW-0472">Membrane</keyword>
<keyword evidence="2 6" id="KW-0812">Transmembrane</keyword>
<feature type="compositionally biased region" description="Polar residues" evidence="5">
    <location>
        <begin position="46"/>
        <end position="57"/>
    </location>
</feature>
<feature type="transmembrane region" description="Helical" evidence="6">
    <location>
        <begin position="101"/>
        <end position="125"/>
    </location>
</feature>
<protein>
    <submittedName>
        <fullName evidence="7">Neutral zinc metallopeptidase</fullName>
    </submittedName>
</protein>
<organism evidence="7 8">
    <name type="scientific">Saccharopolyspora gregorii</name>
    <dbReference type="NCBI Taxonomy" id="33914"/>
    <lineage>
        <taxon>Bacteria</taxon>
        <taxon>Bacillati</taxon>
        <taxon>Actinomycetota</taxon>
        <taxon>Actinomycetes</taxon>
        <taxon>Pseudonocardiales</taxon>
        <taxon>Pseudonocardiaceae</taxon>
        <taxon>Saccharopolyspora</taxon>
    </lineage>
</organism>
<dbReference type="PANTHER" id="PTHR30168">
    <property type="entry name" value="PUTATIVE MEMBRANE PROTEIN YPFJ"/>
    <property type="match status" value="1"/>
</dbReference>
<dbReference type="Pfam" id="PF04228">
    <property type="entry name" value="Zn_peptidase"/>
    <property type="match status" value="1"/>
</dbReference>
<name>A0ABP6S2A0_9PSEU</name>
<evidence type="ECO:0000313" key="7">
    <source>
        <dbReference type="EMBL" id="GAA3366053.1"/>
    </source>
</evidence>